<evidence type="ECO:0000256" key="1">
    <source>
        <dbReference type="ARBA" id="ARBA00022603"/>
    </source>
</evidence>
<dbReference type="InterPro" id="IPR050953">
    <property type="entry name" value="N4_N6_ade-DNA_methylase"/>
</dbReference>
<dbReference type="Pfam" id="PF22837">
    <property type="entry name" value="M_Eco57I_C"/>
    <property type="match status" value="1"/>
</dbReference>
<keyword evidence="1 7" id="KW-0489">Methyltransferase</keyword>
<accession>A0A7R7IES1</accession>
<dbReference type="GO" id="GO:0032259">
    <property type="term" value="P:methylation"/>
    <property type="evidence" value="ECO:0007669"/>
    <property type="project" value="UniProtKB-KW"/>
</dbReference>
<reference evidence="7 8" key="1">
    <citation type="submission" date="2020-11" db="EMBL/GenBank/DDBJ databases">
        <title>Draft genome sequencing of a Lachnospiraceae strain isolated from anoxic soil subjected to BSD treatment.</title>
        <authorList>
            <person name="Uek A."/>
            <person name="Tonouchi A."/>
        </authorList>
    </citation>
    <scope>NUCLEOTIDE SEQUENCE [LARGE SCALE GENOMIC DNA]</scope>
    <source>
        <strain evidence="7 8">TB5</strain>
    </source>
</reference>
<dbReference type="PANTHER" id="PTHR33841:SF5">
    <property type="entry name" value="DNA METHYLASE (MODIFICATION METHYLASE) (METHYLTRANSFERASE)-RELATED"/>
    <property type="match status" value="1"/>
</dbReference>
<dbReference type="InterPro" id="IPR029063">
    <property type="entry name" value="SAM-dependent_MTases_sf"/>
</dbReference>
<dbReference type="SUPFAM" id="SSF53335">
    <property type="entry name" value="S-adenosyl-L-methionine-dependent methyltransferases"/>
    <property type="match status" value="1"/>
</dbReference>
<dbReference type="REBASE" id="481156">
    <property type="entry name" value="M.LbaTB5ORF42830P"/>
</dbReference>
<dbReference type="GO" id="GO:0009307">
    <property type="term" value="P:DNA restriction-modification system"/>
    <property type="evidence" value="ECO:0007669"/>
    <property type="project" value="UniProtKB-KW"/>
</dbReference>
<dbReference type="Pfam" id="PF02384">
    <property type="entry name" value="N6_Mtase"/>
    <property type="match status" value="1"/>
</dbReference>
<gene>
    <name evidence="7" type="ORF">bsdtb5_42830</name>
</gene>
<dbReference type="AlphaFoldDB" id="A0A7R7IES1"/>
<dbReference type="InterPro" id="IPR054520">
    <property type="entry name" value="M_Eco57I_C"/>
</dbReference>
<name>A0A7R7IES1_9FIRM</name>
<keyword evidence="3" id="KW-0949">S-adenosyl-L-methionine</keyword>
<evidence type="ECO:0000256" key="3">
    <source>
        <dbReference type="ARBA" id="ARBA00022691"/>
    </source>
</evidence>
<dbReference type="Proteomes" id="UP000595897">
    <property type="component" value="Chromosome"/>
</dbReference>
<dbReference type="InterPro" id="IPR002052">
    <property type="entry name" value="DNA_methylase_N6_adenine_CS"/>
</dbReference>
<evidence type="ECO:0000256" key="2">
    <source>
        <dbReference type="ARBA" id="ARBA00022679"/>
    </source>
</evidence>
<dbReference type="EMBL" id="AP024169">
    <property type="protein sequence ID" value="BCN32988.1"/>
    <property type="molecule type" value="Genomic_DNA"/>
</dbReference>
<dbReference type="KEGG" id="ahb:bsdtb5_42830"/>
<dbReference type="PROSITE" id="PS00092">
    <property type="entry name" value="N6_MTASE"/>
    <property type="match status" value="1"/>
</dbReference>
<organism evidence="7 8">
    <name type="scientific">Anaeromicropila herbilytica</name>
    <dbReference type="NCBI Taxonomy" id="2785025"/>
    <lineage>
        <taxon>Bacteria</taxon>
        <taxon>Bacillati</taxon>
        <taxon>Bacillota</taxon>
        <taxon>Clostridia</taxon>
        <taxon>Lachnospirales</taxon>
        <taxon>Lachnospiraceae</taxon>
        <taxon>Anaeromicropila</taxon>
    </lineage>
</organism>
<dbReference type="InterPro" id="IPR003356">
    <property type="entry name" value="DNA_methylase_A-5"/>
</dbReference>
<evidence type="ECO:0000313" key="7">
    <source>
        <dbReference type="EMBL" id="BCN32988.1"/>
    </source>
</evidence>
<protein>
    <submittedName>
        <fullName evidence="7">DNA methyltransferase</fullName>
    </submittedName>
</protein>
<dbReference type="Gene3D" id="3.40.50.150">
    <property type="entry name" value="Vaccinia Virus protein VP39"/>
    <property type="match status" value="1"/>
</dbReference>
<proteinExistence type="predicted"/>
<feature type="domain" description="Type II methyltransferase M.Eco57I C-terminal" evidence="6">
    <location>
        <begin position="266"/>
        <end position="527"/>
    </location>
</feature>
<dbReference type="GO" id="GO:0009007">
    <property type="term" value="F:site-specific DNA-methyltransferase (adenine-specific) activity"/>
    <property type="evidence" value="ECO:0007669"/>
    <property type="project" value="UniProtKB-EC"/>
</dbReference>
<dbReference type="GO" id="GO:0008170">
    <property type="term" value="F:N-methyltransferase activity"/>
    <property type="evidence" value="ECO:0007669"/>
    <property type="project" value="InterPro"/>
</dbReference>
<dbReference type="PRINTS" id="PR00507">
    <property type="entry name" value="N12N6MTFRASE"/>
</dbReference>
<dbReference type="RefSeq" id="WP_271713982.1">
    <property type="nucleotide sequence ID" value="NZ_AP024169.1"/>
</dbReference>
<evidence type="ECO:0000259" key="5">
    <source>
        <dbReference type="Pfam" id="PF02384"/>
    </source>
</evidence>
<evidence type="ECO:0000313" key="8">
    <source>
        <dbReference type="Proteomes" id="UP000595897"/>
    </source>
</evidence>
<sequence>MQLKEHTTAQKLRGGYYTDPVLAEYIVNQMKIKDKVSILEPSCGDGVFLRSIKKLIPDEKIEAVEAIEILKEEVNLINEKVWPDQYHIQCSDFLKYYHKNKKRKFDLILGNPPYIRYQYLTKAQRTIQSEILENNGMTPNKLINSWVCFLVACVERLKDGGRIGFVIPAELLQIVYAEQLRQYLIDELSEILLITFKELVFEGIEQEVVVLLGTKKYEKKEKSLSNVNADSTDADTKIGVIEFKNLSDLRPLDQVSIDYKPIKHSKEKWTKYFLTTEENSAIQNVKVRNDFYSFDDISIVNVGITTGNNKYFSVGQDIVDEYELKDVVLPLIGRSSHAHGIYFTKEDWNQNISDGTRAYLINFPTDIPFEEYHNLHKKYILEGENSGENKGYKCGIRERWYVVPSVWVPDAFFLRRNNTFPKFVLNNIAAVSTDTMHRIKFKEGINPKKVLLSYYNSITFAFTEIAGRSYGGGVLEILPREVGVIPLPDLQDFDDERTEELVAIIDDYVRNKRNIEEMLDIIDKEILTGYLGIETGETKIYRGIWKKLMNRRLERK</sequence>
<keyword evidence="4" id="KW-0680">Restriction system</keyword>
<dbReference type="PANTHER" id="PTHR33841">
    <property type="entry name" value="DNA METHYLTRANSFERASE YEEA-RELATED"/>
    <property type="match status" value="1"/>
</dbReference>
<dbReference type="CDD" id="cd02440">
    <property type="entry name" value="AdoMet_MTases"/>
    <property type="match status" value="1"/>
</dbReference>
<evidence type="ECO:0000256" key="4">
    <source>
        <dbReference type="ARBA" id="ARBA00022747"/>
    </source>
</evidence>
<feature type="domain" description="DNA methylase adenine-specific" evidence="5">
    <location>
        <begin position="8"/>
        <end position="231"/>
    </location>
</feature>
<keyword evidence="8" id="KW-1185">Reference proteome</keyword>
<evidence type="ECO:0000259" key="6">
    <source>
        <dbReference type="Pfam" id="PF22837"/>
    </source>
</evidence>
<dbReference type="GO" id="GO:0003677">
    <property type="term" value="F:DNA binding"/>
    <property type="evidence" value="ECO:0007669"/>
    <property type="project" value="InterPro"/>
</dbReference>
<keyword evidence="2 7" id="KW-0808">Transferase</keyword>